<sequence length="308" mass="34233">MYGGKAIVQAKLLGNWNWGIRWAQIVRRELLVNWLFIKSEIWVGVVPGLIFLCVAWNSQESPTGELLPVLAWGTLYFFLCTYTFCVANQMMGVVGDRINQRDRPLCRGLISYQGAKRRWIASLVGFSVVGWQLGVFEWTLLWQLCIIALTLGRLGVEWPTKHFFLGLGAIAQMAAAWQIVEPINLVKWTWILLVAILCSAVVGIQDLSDREGDVATGVNTFPVTFGNVGSRVILCIGFLLLPLAIHVGLLMPAGFNNHLLPWAIAQALVSWGVAVRVILYQSPTADRDTYLLALAWYYIILGSASAVL</sequence>
<accession>K9TQ85</accession>
<comment type="subcellular location">
    <subcellularLocation>
        <location evidence="1">Membrane</location>
        <topology evidence="1">Multi-pass membrane protein</topology>
    </subcellularLocation>
</comment>
<keyword evidence="7" id="KW-1185">Reference proteome</keyword>
<dbReference type="HOGENOM" id="CLU_063928_1_0_3"/>
<evidence type="ECO:0000256" key="5">
    <source>
        <dbReference type="SAM" id="Phobius"/>
    </source>
</evidence>
<name>K9TQ85_9CYAN</name>
<dbReference type="Pfam" id="PF01040">
    <property type="entry name" value="UbiA"/>
    <property type="match status" value="1"/>
</dbReference>
<keyword evidence="3 5" id="KW-1133">Transmembrane helix</keyword>
<dbReference type="InterPro" id="IPR000537">
    <property type="entry name" value="UbiA_prenyltransferase"/>
</dbReference>
<evidence type="ECO:0000256" key="3">
    <source>
        <dbReference type="ARBA" id="ARBA00022989"/>
    </source>
</evidence>
<dbReference type="STRING" id="56110.Oscil6304_5071"/>
<dbReference type="Proteomes" id="UP000010367">
    <property type="component" value="Chromosome"/>
</dbReference>
<keyword evidence="4 5" id="KW-0472">Membrane</keyword>
<dbReference type="InterPro" id="IPR050475">
    <property type="entry name" value="Prenyltransferase_related"/>
</dbReference>
<dbReference type="InParanoid" id="K9TQ85"/>
<feature type="transmembrane region" description="Helical" evidence="5">
    <location>
        <begin position="232"/>
        <end position="253"/>
    </location>
</feature>
<dbReference type="AlphaFoldDB" id="K9TQ85"/>
<keyword evidence="6" id="KW-0808">Transferase</keyword>
<dbReference type="PANTHER" id="PTHR42723">
    <property type="entry name" value="CHLOROPHYLL SYNTHASE"/>
    <property type="match status" value="1"/>
</dbReference>
<proteinExistence type="predicted"/>
<reference evidence="6 7" key="1">
    <citation type="submission" date="2012-06" db="EMBL/GenBank/DDBJ databases">
        <title>Finished chromosome of genome of Oscillatoria acuminata PCC 6304.</title>
        <authorList>
            <consortium name="US DOE Joint Genome Institute"/>
            <person name="Gugger M."/>
            <person name="Coursin T."/>
            <person name="Rippka R."/>
            <person name="Tandeau De Marsac N."/>
            <person name="Huntemann M."/>
            <person name="Wei C.-L."/>
            <person name="Han J."/>
            <person name="Detter J.C."/>
            <person name="Han C."/>
            <person name="Tapia R."/>
            <person name="Davenport K."/>
            <person name="Daligault H."/>
            <person name="Erkkila T."/>
            <person name="Gu W."/>
            <person name="Munk A.C.C."/>
            <person name="Teshima H."/>
            <person name="Xu Y."/>
            <person name="Chain P."/>
            <person name="Chen A."/>
            <person name="Krypides N."/>
            <person name="Mavromatis K."/>
            <person name="Markowitz V."/>
            <person name="Szeto E."/>
            <person name="Ivanova N."/>
            <person name="Mikhailova N."/>
            <person name="Ovchinnikova G."/>
            <person name="Pagani I."/>
            <person name="Pati A."/>
            <person name="Goodwin L."/>
            <person name="Peters L."/>
            <person name="Pitluck S."/>
            <person name="Woyke T."/>
            <person name="Kerfeld C."/>
        </authorList>
    </citation>
    <scope>NUCLEOTIDE SEQUENCE [LARGE SCALE GENOMIC DNA]</scope>
    <source>
        <strain evidence="6 7">PCC 6304</strain>
    </source>
</reference>
<feature type="transmembrane region" description="Helical" evidence="5">
    <location>
        <begin position="163"/>
        <end position="180"/>
    </location>
</feature>
<gene>
    <name evidence="6" type="ORF">Oscil6304_5071</name>
</gene>
<dbReference type="GO" id="GO:0016020">
    <property type="term" value="C:membrane"/>
    <property type="evidence" value="ECO:0007669"/>
    <property type="project" value="UniProtKB-SubCell"/>
</dbReference>
<keyword evidence="2 5" id="KW-0812">Transmembrane</keyword>
<dbReference type="PANTHER" id="PTHR42723:SF1">
    <property type="entry name" value="CHLOROPHYLL SYNTHASE, CHLOROPLASTIC"/>
    <property type="match status" value="1"/>
</dbReference>
<dbReference type="GO" id="GO:0016765">
    <property type="term" value="F:transferase activity, transferring alkyl or aryl (other than methyl) groups"/>
    <property type="evidence" value="ECO:0007669"/>
    <property type="project" value="InterPro"/>
</dbReference>
<evidence type="ECO:0000256" key="4">
    <source>
        <dbReference type="ARBA" id="ARBA00023136"/>
    </source>
</evidence>
<evidence type="ECO:0000256" key="2">
    <source>
        <dbReference type="ARBA" id="ARBA00022692"/>
    </source>
</evidence>
<dbReference type="KEGG" id="oac:Oscil6304_5071"/>
<dbReference type="Gene3D" id="1.10.357.140">
    <property type="entry name" value="UbiA prenyltransferase"/>
    <property type="match status" value="1"/>
</dbReference>
<dbReference type="EMBL" id="CP003607">
    <property type="protein sequence ID" value="AFY84573.1"/>
    <property type="molecule type" value="Genomic_DNA"/>
</dbReference>
<feature type="transmembrane region" description="Helical" evidence="5">
    <location>
        <begin position="115"/>
        <end position="134"/>
    </location>
</feature>
<dbReference type="CDD" id="cd13965">
    <property type="entry name" value="PT_UbiA_3"/>
    <property type="match status" value="1"/>
</dbReference>
<protein>
    <submittedName>
        <fullName evidence="6">4-hydroxybenzoate polyprenyltransferase-like prenyltransferase</fullName>
    </submittedName>
</protein>
<dbReference type="eggNOG" id="COG0382">
    <property type="taxonomic scope" value="Bacteria"/>
</dbReference>
<feature type="transmembrane region" description="Helical" evidence="5">
    <location>
        <begin position="186"/>
        <end position="204"/>
    </location>
</feature>
<feature type="transmembrane region" description="Helical" evidence="5">
    <location>
        <begin position="259"/>
        <end position="278"/>
    </location>
</feature>
<evidence type="ECO:0000313" key="7">
    <source>
        <dbReference type="Proteomes" id="UP000010367"/>
    </source>
</evidence>
<feature type="transmembrane region" description="Helical" evidence="5">
    <location>
        <begin position="290"/>
        <end position="307"/>
    </location>
</feature>
<dbReference type="InterPro" id="IPR044878">
    <property type="entry name" value="UbiA_sf"/>
</dbReference>
<evidence type="ECO:0000313" key="6">
    <source>
        <dbReference type="EMBL" id="AFY84573.1"/>
    </source>
</evidence>
<dbReference type="OrthoDB" id="152343at2"/>
<feature type="transmembrane region" description="Helical" evidence="5">
    <location>
        <begin position="31"/>
        <end position="57"/>
    </location>
</feature>
<feature type="transmembrane region" description="Helical" evidence="5">
    <location>
        <begin position="69"/>
        <end position="94"/>
    </location>
</feature>
<evidence type="ECO:0000256" key="1">
    <source>
        <dbReference type="ARBA" id="ARBA00004141"/>
    </source>
</evidence>
<organism evidence="6 7">
    <name type="scientific">Oscillatoria acuminata PCC 6304</name>
    <dbReference type="NCBI Taxonomy" id="56110"/>
    <lineage>
        <taxon>Bacteria</taxon>
        <taxon>Bacillati</taxon>
        <taxon>Cyanobacteriota</taxon>
        <taxon>Cyanophyceae</taxon>
        <taxon>Oscillatoriophycideae</taxon>
        <taxon>Oscillatoriales</taxon>
        <taxon>Oscillatoriaceae</taxon>
        <taxon>Oscillatoria</taxon>
    </lineage>
</organism>